<dbReference type="InterPro" id="IPR009019">
    <property type="entry name" value="KH_sf_prok-type"/>
</dbReference>
<comment type="caution">
    <text evidence="4">The sequence shown here is derived from an EMBL/GenBank/DDBJ whole genome shotgun (WGS) entry which is preliminary data.</text>
</comment>
<keyword evidence="2 3" id="KW-0694">RNA-binding</keyword>
<dbReference type="InterPro" id="IPR015946">
    <property type="entry name" value="KH_dom-like_a/b"/>
</dbReference>
<keyword evidence="3" id="KW-0133">Cell shape</keyword>
<sequence>MDIAALIKTIVTPLVTHPDAIVIASHETSEYMAFDLTVAADDVGRVIGKQGRVAQAIRTIVYAVKSPYAKRIRLNILDAPQTASEAN</sequence>
<comment type="subcellular location">
    <subcellularLocation>
        <location evidence="3">Cytoplasm</location>
    </subcellularLocation>
</comment>
<keyword evidence="3" id="KW-0961">Cell wall biogenesis/degradation</keyword>
<accession>A0ABW4CJ51</accession>
<evidence type="ECO:0000256" key="1">
    <source>
        <dbReference type="ARBA" id="ARBA00022490"/>
    </source>
</evidence>
<reference evidence="5" key="1">
    <citation type="journal article" date="2019" name="Int. J. Syst. Evol. Microbiol.">
        <title>The Global Catalogue of Microorganisms (GCM) 10K type strain sequencing project: providing services to taxonomists for standard genome sequencing and annotation.</title>
        <authorList>
            <consortium name="The Broad Institute Genomics Platform"/>
            <consortium name="The Broad Institute Genome Sequencing Center for Infectious Disease"/>
            <person name="Wu L."/>
            <person name="Ma J."/>
        </authorList>
    </citation>
    <scope>NUCLEOTIDE SEQUENCE [LARGE SCALE GENOMIC DNA]</scope>
    <source>
        <strain evidence="5">CCM 8980</strain>
    </source>
</reference>
<dbReference type="Proteomes" id="UP001597196">
    <property type="component" value="Unassembled WGS sequence"/>
</dbReference>
<evidence type="ECO:0000256" key="3">
    <source>
        <dbReference type="HAMAP-Rule" id="MF_00088"/>
    </source>
</evidence>
<organism evidence="4 5">
    <name type="scientific">Lacticaseibacillus mingshuiensis</name>
    <dbReference type="NCBI Taxonomy" id="2799574"/>
    <lineage>
        <taxon>Bacteria</taxon>
        <taxon>Bacillati</taxon>
        <taxon>Bacillota</taxon>
        <taxon>Bacilli</taxon>
        <taxon>Lactobacillales</taxon>
        <taxon>Lactobacillaceae</taxon>
        <taxon>Lacticaseibacillus</taxon>
    </lineage>
</organism>
<dbReference type="InterPro" id="IPR020627">
    <property type="entry name" value="KhpA"/>
</dbReference>
<dbReference type="HAMAP" id="MF_00088">
    <property type="entry name" value="KhpA"/>
    <property type="match status" value="1"/>
</dbReference>
<gene>
    <name evidence="3" type="primary">khpA</name>
    <name evidence="4" type="ORF">ACFQ4P_06820</name>
</gene>
<dbReference type="EMBL" id="JBHTOC010000008">
    <property type="protein sequence ID" value="MFD1429956.1"/>
    <property type="molecule type" value="Genomic_DNA"/>
</dbReference>
<dbReference type="PANTHER" id="PTHR34654">
    <property type="entry name" value="UPF0109 PROTEIN SCO5592"/>
    <property type="match status" value="1"/>
</dbReference>
<evidence type="ECO:0000256" key="2">
    <source>
        <dbReference type="ARBA" id="ARBA00022884"/>
    </source>
</evidence>
<name>A0ABW4CJ51_9LACO</name>
<dbReference type="RefSeq" id="WP_125696417.1">
    <property type="nucleotide sequence ID" value="NZ_BOLQ01000019.1"/>
</dbReference>
<keyword evidence="1 3" id="KW-0963">Cytoplasm</keyword>
<dbReference type="Gene3D" id="3.30.300.20">
    <property type="match status" value="1"/>
</dbReference>
<evidence type="ECO:0000313" key="4">
    <source>
        <dbReference type="EMBL" id="MFD1429956.1"/>
    </source>
</evidence>
<evidence type="ECO:0000313" key="5">
    <source>
        <dbReference type="Proteomes" id="UP001597196"/>
    </source>
</evidence>
<protein>
    <recommendedName>
        <fullName evidence="3">RNA-binding protein KhpA</fullName>
    </recommendedName>
    <alternativeName>
        <fullName evidence="3">KH-domain protein A</fullName>
    </alternativeName>
</protein>
<dbReference type="PANTHER" id="PTHR34654:SF1">
    <property type="entry name" value="RNA-BINDING PROTEIN KHPA"/>
    <property type="match status" value="1"/>
</dbReference>
<dbReference type="CDD" id="cd22533">
    <property type="entry name" value="KH-II_YlqC-like"/>
    <property type="match status" value="1"/>
</dbReference>
<keyword evidence="3" id="KW-0143">Chaperone</keyword>
<comment type="similarity">
    <text evidence="3">Belongs to the KhpA RNA-binding protein family.</text>
</comment>
<dbReference type="SUPFAM" id="SSF54814">
    <property type="entry name" value="Prokaryotic type KH domain (KH-domain type II)"/>
    <property type="match status" value="1"/>
</dbReference>
<comment type="subunit">
    <text evidence="3">Forms a complex with KhpB.</text>
</comment>
<keyword evidence="5" id="KW-1185">Reference proteome</keyword>
<proteinExistence type="inferred from homology"/>
<comment type="function">
    <text evidence="3">A probable RNA chaperone. Forms a complex with KhpB which binds to cellular RNA and controls its expression. Plays a role in peptidoglycan (PG) homeostasis and cell length regulation.</text>
</comment>
<dbReference type="Pfam" id="PF13083">
    <property type="entry name" value="KH_KhpA-B"/>
    <property type="match status" value="1"/>
</dbReference>